<feature type="domain" description="Enoyl reductase (ER)" evidence="2">
    <location>
        <begin position="10"/>
        <end position="316"/>
    </location>
</feature>
<dbReference type="InterPro" id="IPR020843">
    <property type="entry name" value="ER"/>
</dbReference>
<dbReference type="CDD" id="cd08244">
    <property type="entry name" value="MDR_enoyl_red"/>
    <property type="match status" value="1"/>
</dbReference>
<name>A0ABS0X3L9_9ACTN</name>
<dbReference type="InterPro" id="IPR013154">
    <property type="entry name" value="ADH-like_N"/>
</dbReference>
<feature type="region of interest" description="Disordered" evidence="1">
    <location>
        <begin position="419"/>
        <end position="450"/>
    </location>
</feature>
<proteinExistence type="predicted"/>
<sequence>MHAIRIHAFGGPGQLRYEEVPDPEPGPGQVRISVRAAGVHLLDTALQRGAGDELPFALPELPVTPGREVAGVVDRLGAGVGEEWPGRRVVTHLGLVNAGYAELAVREPEALFPLPDSLSYEAAIAMVGSGRMALGVLDVAAPGPDDVVLVTAAAGGVGTLLVQAAKNVGATVVAAAGGPDKVARVRALGADVAVDYTLPDWADRVRAGLGGRAVSVAFDSVGGAAGRAALELLGPGGQFVVYGWSSGTPTEFASKDLHDKLLTATYALGPRLLRVPGGLRGLQERALAGAADGTLVPAVTTSPTTSRPPSATERPTPYGSWPSGTPSGPGTRAHPGPVRSRHAAGGCRPRRGRPGPPGRAAERPTPTPCTRRTRRPCGCTPTTAAPSSGPAPGSCSASGCAGRAAGARPAARCGRRWTCSNRWRRHPGRNGPAPNCARPARAGPRSARTT</sequence>
<feature type="compositionally biased region" description="Low complexity" evidence="1">
    <location>
        <begin position="437"/>
        <end position="450"/>
    </location>
</feature>
<feature type="region of interest" description="Disordered" evidence="1">
    <location>
        <begin position="293"/>
        <end position="401"/>
    </location>
</feature>
<dbReference type="EMBL" id="JAEKOZ010000006">
    <property type="protein sequence ID" value="MBJ3807782.1"/>
    <property type="molecule type" value="Genomic_DNA"/>
</dbReference>
<comment type="caution">
    <text evidence="3">The sequence shown here is derived from an EMBL/GenBank/DDBJ whole genome shotgun (WGS) entry which is preliminary data.</text>
</comment>
<keyword evidence="4" id="KW-1185">Reference proteome</keyword>
<dbReference type="InterPro" id="IPR013149">
    <property type="entry name" value="ADH-like_C"/>
</dbReference>
<evidence type="ECO:0000313" key="4">
    <source>
        <dbReference type="Proteomes" id="UP000634780"/>
    </source>
</evidence>
<dbReference type="PANTHER" id="PTHR43677:SF4">
    <property type="entry name" value="QUINONE OXIDOREDUCTASE-LIKE PROTEIN 2"/>
    <property type="match status" value="1"/>
</dbReference>
<dbReference type="SUPFAM" id="SSF51735">
    <property type="entry name" value="NAD(P)-binding Rossmann-fold domains"/>
    <property type="match status" value="1"/>
</dbReference>
<accession>A0ABS0X3L9</accession>
<dbReference type="InterPro" id="IPR051397">
    <property type="entry name" value="Zn-ADH-like_protein"/>
</dbReference>
<dbReference type="SUPFAM" id="SSF50129">
    <property type="entry name" value="GroES-like"/>
    <property type="match status" value="1"/>
</dbReference>
<dbReference type="InterPro" id="IPR011032">
    <property type="entry name" value="GroES-like_sf"/>
</dbReference>
<dbReference type="RefSeq" id="WP_190119035.1">
    <property type="nucleotide sequence ID" value="NZ_BMVR01000013.1"/>
</dbReference>
<dbReference type="InterPro" id="IPR036291">
    <property type="entry name" value="NAD(P)-bd_dom_sf"/>
</dbReference>
<dbReference type="Gene3D" id="3.40.50.720">
    <property type="entry name" value="NAD(P)-binding Rossmann-like Domain"/>
    <property type="match status" value="1"/>
</dbReference>
<protein>
    <submittedName>
        <fullName evidence="3">Zinc-binding dehydrogenase</fullName>
    </submittedName>
</protein>
<dbReference type="SMART" id="SM00829">
    <property type="entry name" value="PKS_ER"/>
    <property type="match status" value="1"/>
</dbReference>
<organism evidence="3 4">
    <name type="scientific">Streptomyces flavofungini</name>
    <dbReference type="NCBI Taxonomy" id="68200"/>
    <lineage>
        <taxon>Bacteria</taxon>
        <taxon>Bacillati</taxon>
        <taxon>Actinomycetota</taxon>
        <taxon>Actinomycetes</taxon>
        <taxon>Kitasatosporales</taxon>
        <taxon>Streptomycetaceae</taxon>
        <taxon>Streptomyces</taxon>
    </lineage>
</organism>
<gene>
    <name evidence="3" type="ORF">JGB26_11740</name>
</gene>
<reference evidence="3 4" key="1">
    <citation type="submission" date="2020-12" db="EMBL/GenBank/DDBJ databases">
        <title>Streptomyces typhae sp. nov., a novel endophytic actinomycete isolated from the root of cattail pollen (Typha angustifolia L.).</title>
        <authorList>
            <person name="Peng C."/>
            <person name="Liu C."/>
        </authorList>
    </citation>
    <scope>NUCLEOTIDE SEQUENCE [LARGE SCALE GENOMIC DNA]</scope>
    <source>
        <strain evidence="3 4">JCM 4753</strain>
    </source>
</reference>
<feature type="compositionally biased region" description="Low complexity" evidence="1">
    <location>
        <begin position="296"/>
        <end position="331"/>
    </location>
</feature>
<dbReference type="Pfam" id="PF00107">
    <property type="entry name" value="ADH_zinc_N"/>
    <property type="match status" value="1"/>
</dbReference>
<feature type="compositionally biased region" description="Low complexity" evidence="1">
    <location>
        <begin position="376"/>
        <end position="401"/>
    </location>
</feature>
<dbReference type="PROSITE" id="PS01162">
    <property type="entry name" value="QOR_ZETA_CRYSTAL"/>
    <property type="match status" value="1"/>
</dbReference>
<evidence type="ECO:0000313" key="3">
    <source>
        <dbReference type="EMBL" id="MBJ3807782.1"/>
    </source>
</evidence>
<dbReference type="Gene3D" id="3.90.180.10">
    <property type="entry name" value="Medium-chain alcohol dehydrogenases, catalytic domain"/>
    <property type="match status" value="1"/>
</dbReference>
<dbReference type="InterPro" id="IPR002364">
    <property type="entry name" value="Quin_OxRdtase/zeta-crystal_CS"/>
</dbReference>
<evidence type="ECO:0000256" key="1">
    <source>
        <dbReference type="SAM" id="MobiDB-lite"/>
    </source>
</evidence>
<dbReference type="Proteomes" id="UP000634780">
    <property type="component" value="Unassembled WGS sequence"/>
</dbReference>
<dbReference type="Pfam" id="PF08240">
    <property type="entry name" value="ADH_N"/>
    <property type="match status" value="1"/>
</dbReference>
<dbReference type="PANTHER" id="PTHR43677">
    <property type="entry name" value="SHORT-CHAIN DEHYDROGENASE/REDUCTASE"/>
    <property type="match status" value="1"/>
</dbReference>
<evidence type="ECO:0000259" key="2">
    <source>
        <dbReference type="SMART" id="SM00829"/>
    </source>
</evidence>